<keyword evidence="5" id="KW-0864">Zinc transport</keyword>
<evidence type="ECO:0000313" key="13">
    <source>
        <dbReference type="Proteomes" id="UP000807825"/>
    </source>
</evidence>
<evidence type="ECO:0000256" key="8">
    <source>
        <dbReference type="ARBA" id="ARBA00023136"/>
    </source>
</evidence>
<evidence type="ECO:0000256" key="7">
    <source>
        <dbReference type="ARBA" id="ARBA00023065"/>
    </source>
</evidence>
<comment type="caution">
    <text evidence="12">The sequence shown here is derived from an EMBL/GenBank/DDBJ whole genome shotgun (WGS) entry which is preliminary data.</text>
</comment>
<dbReference type="InterPro" id="IPR058533">
    <property type="entry name" value="Cation_efflux_TM"/>
</dbReference>
<feature type="transmembrane region" description="Helical" evidence="9">
    <location>
        <begin position="121"/>
        <end position="145"/>
    </location>
</feature>
<evidence type="ECO:0000259" key="10">
    <source>
        <dbReference type="Pfam" id="PF01545"/>
    </source>
</evidence>
<keyword evidence="7" id="KW-0406">Ion transport</keyword>
<sequence length="314" mass="34386">MQQAHNHCNEHHHHHHHHGESRLVIALFLTCVYMVVEAVGGFVFNSLALLADAGHMLSDVVALALSLAAIKIGNKSPTERHTFGFRRTEILAALANGLALWAIVVLIFFEAVHRFYSPQPVQGGGMLLIAGVGLGINAVMALLLFSSRHESLNIKGAFVHVISDALGSLGAIVAAVIILQTDENRVDPAVSILVGCLIVYSSWSLIRESLHILMEGVPAGLNIHDMEQAVINQDGVCCIYDLHVWTIGADQRALSAHVVVSDPDWDRSELLKRLNRLFAEEFNVTHTTIQIEPTHEIRSESEYPVCREGTACKI</sequence>
<protein>
    <submittedName>
        <fullName evidence="12">Cation transporter</fullName>
    </submittedName>
</protein>
<dbReference type="NCBIfam" id="TIGR01297">
    <property type="entry name" value="CDF"/>
    <property type="match status" value="1"/>
</dbReference>
<evidence type="ECO:0000256" key="1">
    <source>
        <dbReference type="ARBA" id="ARBA00004141"/>
    </source>
</evidence>
<evidence type="ECO:0000256" key="3">
    <source>
        <dbReference type="ARBA" id="ARBA00022448"/>
    </source>
</evidence>
<dbReference type="Proteomes" id="UP000807825">
    <property type="component" value="Unassembled WGS sequence"/>
</dbReference>
<dbReference type="Pfam" id="PF01545">
    <property type="entry name" value="Cation_efflux"/>
    <property type="match status" value="1"/>
</dbReference>
<feature type="transmembrane region" description="Helical" evidence="9">
    <location>
        <begin position="186"/>
        <end position="206"/>
    </location>
</feature>
<feature type="transmembrane region" description="Helical" evidence="9">
    <location>
        <begin position="50"/>
        <end position="70"/>
    </location>
</feature>
<feature type="transmembrane region" description="Helical" evidence="9">
    <location>
        <begin position="23"/>
        <end position="44"/>
    </location>
</feature>
<feature type="domain" description="Cation efflux protein cytoplasmic" evidence="11">
    <location>
        <begin position="220"/>
        <end position="293"/>
    </location>
</feature>
<evidence type="ECO:0000256" key="9">
    <source>
        <dbReference type="SAM" id="Phobius"/>
    </source>
</evidence>
<dbReference type="SUPFAM" id="SSF161111">
    <property type="entry name" value="Cation efflux protein transmembrane domain-like"/>
    <property type="match status" value="1"/>
</dbReference>
<evidence type="ECO:0000256" key="6">
    <source>
        <dbReference type="ARBA" id="ARBA00022989"/>
    </source>
</evidence>
<evidence type="ECO:0000313" key="12">
    <source>
        <dbReference type="EMBL" id="MBI5249408.1"/>
    </source>
</evidence>
<organism evidence="12 13">
    <name type="scientific">Desulfomonile tiedjei</name>
    <dbReference type="NCBI Taxonomy" id="2358"/>
    <lineage>
        <taxon>Bacteria</taxon>
        <taxon>Pseudomonadati</taxon>
        <taxon>Thermodesulfobacteriota</taxon>
        <taxon>Desulfomonilia</taxon>
        <taxon>Desulfomonilales</taxon>
        <taxon>Desulfomonilaceae</taxon>
        <taxon>Desulfomonile</taxon>
    </lineage>
</organism>
<keyword evidence="3" id="KW-0813">Transport</keyword>
<evidence type="ECO:0000256" key="2">
    <source>
        <dbReference type="ARBA" id="ARBA00008873"/>
    </source>
</evidence>
<dbReference type="InterPro" id="IPR050681">
    <property type="entry name" value="CDF/SLC30A"/>
</dbReference>
<keyword evidence="6 9" id="KW-1133">Transmembrane helix</keyword>
<feature type="domain" description="Cation efflux protein transmembrane" evidence="10">
    <location>
        <begin position="23"/>
        <end position="214"/>
    </location>
</feature>
<comment type="subcellular location">
    <subcellularLocation>
        <location evidence="1">Membrane</location>
        <topology evidence="1">Multi-pass membrane protein</topology>
    </subcellularLocation>
</comment>
<accession>A0A9D6V290</accession>
<keyword evidence="8 9" id="KW-0472">Membrane</keyword>
<name>A0A9D6V290_9BACT</name>
<keyword evidence="5" id="KW-0862">Zinc</keyword>
<dbReference type="PANTHER" id="PTHR11562:SF17">
    <property type="entry name" value="RE54080P-RELATED"/>
    <property type="match status" value="1"/>
</dbReference>
<dbReference type="Gene3D" id="1.20.1510.10">
    <property type="entry name" value="Cation efflux protein transmembrane domain"/>
    <property type="match status" value="1"/>
</dbReference>
<feature type="transmembrane region" description="Helical" evidence="9">
    <location>
        <begin position="90"/>
        <end position="109"/>
    </location>
</feature>
<dbReference type="SUPFAM" id="SSF160240">
    <property type="entry name" value="Cation efflux protein cytoplasmic domain-like"/>
    <property type="match status" value="1"/>
</dbReference>
<dbReference type="InterPro" id="IPR036837">
    <property type="entry name" value="Cation_efflux_CTD_sf"/>
</dbReference>
<dbReference type="GO" id="GO:0005385">
    <property type="term" value="F:zinc ion transmembrane transporter activity"/>
    <property type="evidence" value="ECO:0007669"/>
    <property type="project" value="TreeGrafter"/>
</dbReference>
<gene>
    <name evidence="12" type="ORF">HY912_07930</name>
</gene>
<dbReference type="InterPro" id="IPR027470">
    <property type="entry name" value="Cation_efflux_CTD"/>
</dbReference>
<keyword evidence="4 9" id="KW-0812">Transmembrane</keyword>
<dbReference type="Pfam" id="PF16916">
    <property type="entry name" value="ZT_dimer"/>
    <property type="match status" value="1"/>
</dbReference>
<feature type="transmembrane region" description="Helical" evidence="9">
    <location>
        <begin position="157"/>
        <end position="180"/>
    </location>
</feature>
<reference evidence="12" key="1">
    <citation type="submission" date="2020-07" db="EMBL/GenBank/DDBJ databases">
        <title>Huge and variable diversity of episymbiotic CPR bacteria and DPANN archaea in groundwater ecosystems.</title>
        <authorList>
            <person name="He C.Y."/>
            <person name="Keren R."/>
            <person name="Whittaker M."/>
            <person name="Farag I.F."/>
            <person name="Doudna J."/>
            <person name="Cate J.H.D."/>
            <person name="Banfield J.F."/>
        </authorList>
    </citation>
    <scope>NUCLEOTIDE SEQUENCE</scope>
    <source>
        <strain evidence="12">NC_groundwater_1664_Pr3_B-0.1um_52_9</strain>
    </source>
</reference>
<evidence type="ECO:0000256" key="5">
    <source>
        <dbReference type="ARBA" id="ARBA00022906"/>
    </source>
</evidence>
<evidence type="ECO:0000259" key="11">
    <source>
        <dbReference type="Pfam" id="PF16916"/>
    </source>
</evidence>
<comment type="similarity">
    <text evidence="2">Belongs to the cation diffusion facilitator (CDF) transporter (TC 2.A.4) family. SLC30A subfamily.</text>
</comment>
<evidence type="ECO:0000256" key="4">
    <source>
        <dbReference type="ARBA" id="ARBA00022692"/>
    </source>
</evidence>
<dbReference type="InterPro" id="IPR002524">
    <property type="entry name" value="Cation_efflux"/>
</dbReference>
<dbReference type="PANTHER" id="PTHR11562">
    <property type="entry name" value="CATION EFFLUX PROTEIN/ ZINC TRANSPORTER"/>
    <property type="match status" value="1"/>
</dbReference>
<dbReference type="EMBL" id="JACRDE010000217">
    <property type="protein sequence ID" value="MBI5249408.1"/>
    <property type="molecule type" value="Genomic_DNA"/>
</dbReference>
<proteinExistence type="inferred from homology"/>
<dbReference type="AlphaFoldDB" id="A0A9D6V290"/>
<dbReference type="GO" id="GO:0005886">
    <property type="term" value="C:plasma membrane"/>
    <property type="evidence" value="ECO:0007669"/>
    <property type="project" value="TreeGrafter"/>
</dbReference>
<dbReference type="InterPro" id="IPR027469">
    <property type="entry name" value="Cation_efflux_TMD_sf"/>
</dbReference>